<organism evidence="1">
    <name type="scientific">Bradyrhizobium barranii subsp. barranii</name>
    <dbReference type="NCBI Taxonomy" id="2823807"/>
    <lineage>
        <taxon>Bacteria</taxon>
        <taxon>Pseudomonadati</taxon>
        <taxon>Pseudomonadota</taxon>
        <taxon>Alphaproteobacteria</taxon>
        <taxon>Hyphomicrobiales</taxon>
        <taxon>Nitrobacteraceae</taxon>
        <taxon>Bradyrhizobium</taxon>
        <taxon>Bradyrhizobium barranii</taxon>
    </lineage>
</organism>
<dbReference type="KEGG" id="bban:J4G43_046105"/>
<dbReference type="Proteomes" id="UP000664702">
    <property type="component" value="Chromosome"/>
</dbReference>
<protein>
    <submittedName>
        <fullName evidence="1">Uncharacterized protein</fullName>
    </submittedName>
</protein>
<gene>
    <name evidence="2" type="ORF">J4G43_046105</name>
    <name evidence="1" type="ORF">J4G43_47825</name>
</gene>
<name>A0A939S3G8_9BRAD</name>
<accession>A0A939S3G8</accession>
<dbReference type="RefSeq" id="WP_208088789.1">
    <property type="nucleotide sequence ID" value="NZ_CP086136.1"/>
</dbReference>
<evidence type="ECO:0000313" key="3">
    <source>
        <dbReference type="Proteomes" id="UP000664702"/>
    </source>
</evidence>
<dbReference type="EMBL" id="CP086136">
    <property type="protein sequence ID" value="UEM11754.1"/>
    <property type="molecule type" value="Genomic_DNA"/>
</dbReference>
<sequence length="113" mass="12734">MIDQADLPKRIGDLSLVWHPTERERIEIAGMLRERNAMLDMPPSDAVAALVGDLRRGQRWQIHGGLATVETALEASRVRQQAADLLERFDRLTVALVRHVARSARSEEAEARK</sequence>
<evidence type="ECO:0000313" key="2">
    <source>
        <dbReference type="EMBL" id="UEM11754.1"/>
    </source>
</evidence>
<reference evidence="1" key="1">
    <citation type="submission" date="2021-03" db="EMBL/GenBank/DDBJ databases">
        <title>Whole Genome Sequence of Bradyrhizobium sp. Strain 144S4.</title>
        <authorList>
            <person name="Bromfield E.S.P."/>
            <person name="Cloutier S."/>
        </authorList>
    </citation>
    <scope>NUCLEOTIDE SEQUENCE [LARGE SCALE GENOMIC DNA]</scope>
    <source>
        <strain evidence="1">144S4</strain>
    </source>
</reference>
<dbReference type="AlphaFoldDB" id="A0A939S3G8"/>
<evidence type="ECO:0000313" key="1">
    <source>
        <dbReference type="EMBL" id="MBO1868237.1"/>
    </source>
</evidence>
<reference evidence="2 3" key="2">
    <citation type="journal article" date="2022" name="Int. J. Syst. Evol. Microbiol.">
        <title>Strains of Bradyrhizobium barranii sp. nov. associated with legumes native to Canada are symbionts of soybeans and belong to different subspecies (subsp. barranii subsp. nov. and subsp. apii subsp. nov.) and symbiovars (sv. glycinearum and sv. septentrionale).</title>
        <authorList>
            <person name="Bromfield E.S.P."/>
            <person name="Cloutier S."/>
            <person name="Wasai-Hara S."/>
            <person name="Minamisawa K."/>
        </authorList>
    </citation>
    <scope>NUCLEOTIDE SEQUENCE [LARGE SCALE GENOMIC DNA]</scope>
    <source>
        <strain evidence="2 3">144S4</strain>
    </source>
</reference>
<proteinExistence type="predicted"/>
<dbReference type="EMBL" id="JAGEMI010000001">
    <property type="protein sequence ID" value="MBO1868237.1"/>
    <property type="molecule type" value="Genomic_DNA"/>
</dbReference>